<protein>
    <recommendedName>
        <fullName evidence="3">AbiV family abortive infection protein</fullName>
    </recommendedName>
</protein>
<dbReference type="EMBL" id="JAVDBT010000011">
    <property type="protein sequence ID" value="MDQ2067102.1"/>
    <property type="molecule type" value="Genomic_DNA"/>
</dbReference>
<dbReference type="Proteomes" id="UP001239680">
    <property type="component" value="Unassembled WGS sequence"/>
</dbReference>
<reference evidence="1 2" key="1">
    <citation type="submission" date="2023-08" db="EMBL/GenBank/DDBJ databases">
        <title>Characterization of two Paracoccaceae strains isolated from Phycosphere and proposal of Xinfangfangia lacusdiani sp. nov.</title>
        <authorList>
            <person name="Deng Y."/>
            <person name="Zhang Y.Q."/>
        </authorList>
    </citation>
    <scope>NUCLEOTIDE SEQUENCE [LARGE SCALE GENOMIC DNA]</scope>
    <source>
        <strain evidence="1 2">CPCC 101601</strain>
    </source>
</reference>
<name>A0ABU0VZB1_9RHOB</name>
<dbReference type="RefSeq" id="WP_306680818.1">
    <property type="nucleotide sequence ID" value="NZ_JAVDBT010000011.1"/>
</dbReference>
<keyword evidence="2" id="KW-1185">Reference proteome</keyword>
<organism evidence="1 2">
    <name type="scientific">Pseudogemmobacter lacusdianii</name>
    <dbReference type="NCBI Taxonomy" id="3069608"/>
    <lineage>
        <taxon>Bacteria</taxon>
        <taxon>Pseudomonadati</taxon>
        <taxon>Pseudomonadota</taxon>
        <taxon>Alphaproteobacteria</taxon>
        <taxon>Rhodobacterales</taxon>
        <taxon>Paracoccaceae</taxon>
        <taxon>Pseudogemmobacter</taxon>
    </lineage>
</organism>
<comment type="caution">
    <text evidence="1">The sequence shown here is derived from an EMBL/GenBank/DDBJ whole genome shotgun (WGS) entry which is preliminary data.</text>
</comment>
<evidence type="ECO:0000313" key="2">
    <source>
        <dbReference type="Proteomes" id="UP001239680"/>
    </source>
</evidence>
<sequence length="214" mass="24297">MGAVSKVDAARRQIDTAIDLYFSGGDFLAIYTIAFAAHQVLNDIYSHHRDDGFLLLVSEKLPSDFRRLLANPANFLKHADRDHDATLHELSYVQIEAVLCVATVLYRRISGDLTSKMKGFDFIIEEQAYEDIGVEEIDTNADRIREHAARREKLKTLPDAEKLEEKSRIYHAFLKMLPMIEAIRKEMESKGKSVVDVLDMFDNLDGGELPPKIS</sequence>
<proteinExistence type="predicted"/>
<evidence type="ECO:0008006" key="3">
    <source>
        <dbReference type="Google" id="ProtNLM"/>
    </source>
</evidence>
<gene>
    <name evidence="1" type="ORF">Q9295_12005</name>
</gene>
<accession>A0ABU0VZB1</accession>
<evidence type="ECO:0000313" key="1">
    <source>
        <dbReference type="EMBL" id="MDQ2067102.1"/>
    </source>
</evidence>